<gene>
    <name evidence="3" type="ORF">ARMGADRAFT_1088156</name>
</gene>
<evidence type="ECO:0000256" key="1">
    <source>
        <dbReference type="SAM" id="MobiDB-lite"/>
    </source>
</evidence>
<organism evidence="3 4">
    <name type="scientific">Armillaria gallica</name>
    <name type="common">Bulbous honey fungus</name>
    <name type="synonym">Armillaria bulbosa</name>
    <dbReference type="NCBI Taxonomy" id="47427"/>
    <lineage>
        <taxon>Eukaryota</taxon>
        <taxon>Fungi</taxon>
        <taxon>Dikarya</taxon>
        <taxon>Basidiomycota</taxon>
        <taxon>Agaricomycotina</taxon>
        <taxon>Agaricomycetes</taxon>
        <taxon>Agaricomycetidae</taxon>
        <taxon>Agaricales</taxon>
        <taxon>Marasmiineae</taxon>
        <taxon>Physalacriaceae</taxon>
        <taxon>Armillaria</taxon>
    </lineage>
</organism>
<feature type="region of interest" description="Disordered" evidence="1">
    <location>
        <begin position="1"/>
        <end position="54"/>
    </location>
</feature>
<dbReference type="Pfam" id="PF00646">
    <property type="entry name" value="F-box"/>
    <property type="match status" value="1"/>
</dbReference>
<dbReference type="InParanoid" id="A0A2H3D1P0"/>
<accession>A0A2H3D1P0</accession>
<dbReference type="EMBL" id="KZ293696">
    <property type="protein sequence ID" value="PBK84698.1"/>
    <property type="molecule type" value="Genomic_DNA"/>
</dbReference>
<dbReference type="AlphaFoldDB" id="A0A2H3D1P0"/>
<dbReference type="CDD" id="cd09917">
    <property type="entry name" value="F-box_SF"/>
    <property type="match status" value="1"/>
</dbReference>
<feature type="compositionally biased region" description="Low complexity" evidence="1">
    <location>
        <begin position="1"/>
        <end position="18"/>
    </location>
</feature>
<dbReference type="InterPro" id="IPR001810">
    <property type="entry name" value="F-box_dom"/>
</dbReference>
<dbReference type="Proteomes" id="UP000217790">
    <property type="component" value="Unassembled WGS sequence"/>
</dbReference>
<evidence type="ECO:0000313" key="3">
    <source>
        <dbReference type="EMBL" id="PBK84698.1"/>
    </source>
</evidence>
<feature type="compositionally biased region" description="Low complexity" evidence="1">
    <location>
        <begin position="34"/>
        <end position="54"/>
    </location>
</feature>
<evidence type="ECO:0000259" key="2">
    <source>
        <dbReference type="PROSITE" id="PS50181"/>
    </source>
</evidence>
<keyword evidence="4" id="KW-1185">Reference proteome</keyword>
<sequence>MVVSTRSTTRSSDCDTSTQDARARTSRSKRKRLASQSPQRSPSPSHPSTTLPDLPNELLHEILDELPPSDKTTIALATTCRRLNEFVMAHHFGRVSSRNFRRNSGDQPFSSFRALRLSFIYKPRLSSIHCNFSENFGKEMKEVQRSLPILKAMGTEFHVSFMGMYWPKPPTEKHVAFFKDLSKLRCTTIDTHASYPGSDATIVTGVPARIGPGPPYLTQLSTVTLTVHPKQYMAWILQSMKESPVKVLTLCYSHNKALKTIAETTLNSLQTVTLLDCRVSFTVVTTFLKSHPRIKSLDTRTWNPLTRITPKCLKETQRGSGTSFKPATRLSLSSITGTATAIHWLLESSEVFPFLERVNITDGDATEMQEALFQISHIRAVRHLCLRLEDLNEWLQFKFPHGTFDVKRAEELLMGITDFSISLDDQDVIRTVGIPIAAALIPNLERFHTRSRCSEREQLNFVKKMKDACPGLKVVAVDSFLWYTDPEWLQQKENDLDDKE</sequence>
<reference evidence="4" key="1">
    <citation type="journal article" date="2017" name="Nat. Ecol. Evol.">
        <title>Genome expansion and lineage-specific genetic innovations in the forest pathogenic fungi Armillaria.</title>
        <authorList>
            <person name="Sipos G."/>
            <person name="Prasanna A.N."/>
            <person name="Walter M.C."/>
            <person name="O'Connor E."/>
            <person name="Balint B."/>
            <person name="Krizsan K."/>
            <person name="Kiss B."/>
            <person name="Hess J."/>
            <person name="Varga T."/>
            <person name="Slot J."/>
            <person name="Riley R."/>
            <person name="Boka B."/>
            <person name="Rigling D."/>
            <person name="Barry K."/>
            <person name="Lee J."/>
            <person name="Mihaltcheva S."/>
            <person name="LaButti K."/>
            <person name="Lipzen A."/>
            <person name="Waldron R."/>
            <person name="Moloney N.M."/>
            <person name="Sperisen C."/>
            <person name="Kredics L."/>
            <person name="Vagvoelgyi C."/>
            <person name="Patrignani A."/>
            <person name="Fitzpatrick D."/>
            <person name="Nagy I."/>
            <person name="Doyle S."/>
            <person name="Anderson J.B."/>
            <person name="Grigoriev I.V."/>
            <person name="Gueldener U."/>
            <person name="Muensterkoetter M."/>
            <person name="Nagy L.G."/>
        </authorList>
    </citation>
    <scope>NUCLEOTIDE SEQUENCE [LARGE SCALE GENOMIC DNA]</scope>
    <source>
        <strain evidence="4">Ar21-2</strain>
    </source>
</reference>
<dbReference type="SMART" id="SM00256">
    <property type="entry name" value="FBOX"/>
    <property type="match status" value="1"/>
</dbReference>
<dbReference type="InterPro" id="IPR036047">
    <property type="entry name" value="F-box-like_dom_sf"/>
</dbReference>
<evidence type="ECO:0000313" key="4">
    <source>
        <dbReference type="Proteomes" id="UP000217790"/>
    </source>
</evidence>
<dbReference type="PROSITE" id="PS50181">
    <property type="entry name" value="FBOX"/>
    <property type="match status" value="1"/>
</dbReference>
<dbReference type="OrthoDB" id="2882603at2759"/>
<dbReference type="Gene3D" id="3.80.10.10">
    <property type="entry name" value="Ribonuclease Inhibitor"/>
    <property type="match status" value="1"/>
</dbReference>
<protein>
    <recommendedName>
        <fullName evidence="2">F-box domain-containing protein</fullName>
    </recommendedName>
</protein>
<feature type="domain" description="F-box" evidence="2">
    <location>
        <begin position="48"/>
        <end position="103"/>
    </location>
</feature>
<dbReference type="InterPro" id="IPR032675">
    <property type="entry name" value="LRR_dom_sf"/>
</dbReference>
<proteinExistence type="predicted"/>
<dbReference type="SUPFAM" id="SSF81383">
    <property type="entry name" value="F-box domain"/>
    <property type="match status" value="1"/>
</dbReference>
<name>A0A2H3D1P0_ARMGA</name>
<feature type="compositionally biased region" description="Basic residues" evidence="1">
    <location>
        <begin position="24"/>
        <end position="33"/>
    </location>
</feature>